<dbReference type="Proteomes" id="UP001492541">
    <property type="component" value="Chromosome"/>
</dbReference>
<proteinExistence type="predicted"/>
<organism evidence="1 2">
    <name type="scientific">Geoglobus acetivorans</name>
    <dbReference type="NCBI Taxonomy" id="565033"/>
    <lineage>
        <taxon>Archaea</taxon>
        <taxon>Methanobacteriati</taxon>
        <taxon>Methanobacteriota</taxon>
        <taxon>Archaeoglobi</taxon>
        <taxon>Archaeoglobales</taxon>
        <taxon>Archaeoglobaceae</taxon>
        <taxon>Geoglobus</taxon>
    </lineage>
</organism>
<keyword evidence="2" id="KW-1185">Reference proteome</keyword>
<protein>
    <recommendedName>
        <fullName evidence="3">C2H2-type domain-containing protein</fullName>
    </recommendedName>
</protein>
<reference evidence="1 2" key="1">
    <citation type="submission" date="2021-11" db="EMBL/GenBank/DDBJ databases">
        <title>Whole genome of Geoglobus acetivorans.</title>
        <authorList>
            <person name="Liu D."/>
        </authorList>
    </citation>
    <scope>NUCLEOTIDE SEQUENCE [LARGE SCALE GENOMIC DNA]</scope>
    <source>
        <strain evidence="1 2">SBH6</strain>
    </source>
</reference>
<evidence type="ECO:0000313" key="2">
    <source>
        <dbReference type="Proteomes" id="UP001492541"/>
    </source>
</evidence>
<accession>A0ABZ3H226</accession>
<gene>
    <name evidence="1" type="ORF">LPQ35_09520</name>
</gene>
<sequence>MIPCPYCEDREFSTLYGLKRHVNSEHTEVCPVCNEKYRNIKKHAYEMAYWDRDHMILYGLLGRKHQKLNELHKECRDMVYELFCGEVCGE</sequence>
<dbReference type="RefSeq" id="WP_193807425.1">
    <property type="nucleotide sequence ID" value="NZ_CP087714.1"/>
</dbReference>
<evidence type="ECO:0008006" key="3">
    <source>
        <dbReference type="Google" id="ProtNLM"/>
    </source>
</evidence>
<dbReference type="Gene3D" id="6.20.250.40">
    <property type="match status" value="1"/>
</dbReference>
<dbReference type="EMBL" id="CP087714">
    <property type="protein sequence ID" value="XAT63482.1"/>
    <property type="molecule type" value="Genomic_DNA"/>
</dbReference>
<dbReference type="GeneID" id="90449931"/>
<evidence type="ECO:0000313" key="1">
    <source>
        <dbReference type="EMBL" id="XAT63482.1"/>
    </source>
</evidence>
<name>A0ABZ3H226_GEOAI</name>